<protein>
    <submittedName>
        <fullName evidence="1">Uncharacterized protein</fullName>
    </submittedName>
</protein>
<name>A0A4R0XJF0_9MOLU</name>
<organism evidence="1 2">
    <name type="scientific">Mycoplasma todarodis</name>
    <dbReference type="NCBI Taxonomy" id="1937191"/>
    <lineage>
        <taxon>Bacteria</taxon>
        <taxon>Bacillati</taxon>
        <taxon>Mycoplasmatota</taxon>
        <taxon>Mollicutes</taxon>
        <taxon>Mycoplasmataceae</taxon>
        <taxon>Mycoplasma</taxon>
    </lineage>
</organism>
<evidence type="ECO:0000313" key="1">
    <source>
        <dbReference type="EMBL" id="TCG10743.1"/>
    </source>
</evidence>
<gene>
    <name evidence="1" type="ORF">C4B25_03105</name>
</gene>
<proteinExistence type="predicted"/>
<keyword evidence="2" id="KW-1185">Reference proteome</keyword>
<dbReference type="RefSeq" id="WP_131613589.1">
    <property type="nucleotide sequence ID" value="NZ_PSZP01000023.1"/>
</dbReference>
<sequence>MKTQNDKKSSTSHINNLAEELYAEIGEVVISEYENINGEDNYVTNIENKFVKEEGWETLNQLENKVFNKIDIWPKEFAKNFVEPRNFIRDLVGIFELYAIPLIKLKWFDEKAFNYFKIFSFDGDFKIDYENNEAKNYSTFELKTEFPSEIWKESNEMDNFQKMSKAKEEIIRCFEAKFEEFCKTKEEYYLEFIKDKQQPTMELQNYSKLINNYKNFKPTFSNLDMLEMFLHLCIDVERYGDKNGQIE</sequence>
<reference evidence="1 2" key="1">
    <citation type="submission" date="2018-02" db="EMBL/GenBank/DDBJ databases">
        <title>Mycoplasma marinum and Mycoplasma todarodis sp. nov., moderately halophilic and psychrotolerant mycoplasmas isolated from cephalopods.</title>
        <authorList>
            <person name="Viver T."/>
        </authorList>
    </citation>
    <scope>NUCLEOTIDE SEQUENCE [LARGE SCALE GENOMIC DNA]</scope>
    <source>
        <strain evidence="1 2">5H</strain>
    </source>
</reference>
<comment type="caution">
    <text evidence="1">The sequence shown here is derived from an EMBL/GenBank/DDBJ whole genome shotgun (WGS) entry which is preliminary data.</text>
</comment>
<dbReference type="AlphaFoldDB" id="A0A4R0XJF0"/>
<dbReference type="EMBL" id="PSZP01000023">
    <property type="protein sequence ID" value="TCG10743.1"/>
    <property type="molecule type" value="Genomic_DNA"/>
</dbReference>
<dbReference type="Proteomes" id="UP000291072">
    <property type="component" value="Unassembled WGS sequence"/>
</dbReference>
<accession>A0A4R0XJF0</accession>
<evidence type="ECO:0000313" key="2">
    <source>
        <dbReference type="Proteomes" id="UP000291072"/>
    </source>
</evidence>